<dbReference type="eggNOG" id="KOG0423">
    <property type="taxonomic scope" value="Eukaryota"/>
</dbReference>
<evidence type="ECO:0000256" key="2">
    <source>
        <dbReference type="ARBA" id="ARBA00022679"/>
    </source>
</evidence>
<evidence type="ECO:0000313" key="11">
    <source>
        <dbReference type="Proteomes" id="UP000007014"/>
    </source>
</evidence>
<reference evidence="10 11" key="1">
    <citation type="journal article" date="2004" name="Nature">
        <title>Genome sequence of the ultrasmall unicellular red alga Cyanidioschyzon merolae 10D.</title>
        <authorList>
            <person name="Matsuzaki M."/>
            <person name="Misumi O."/>
            <person name="Shin-i T."/>
            <person name="Maruyama S."/>
            <person name="Takahara M."/>
            <person name="Miyagishima S."/>
            <person name="Mori T."/>
            <person name="Nishida K."/>
            <person name="Yagisawa F."/>
            <person name="Nishida K."/>
            <person name="Yoshida Y."/>
            <person name="Nishimura Y."/>
            <person name="Nakao S."/>
            <person name="Kobayashi T."/>
            <person name="Momoyama Y."/>
            <person name="Higashiyama T."/>
            <person name="Minoda A."/>
            <person name="Sano M."/>
            <person name="Nomoto H."/>
            <person name="Oishi K."/>
            <person name="Hayashi H."/>
            <person name="Ohta F."/>
            <person name="Nishizaka S."/>
            <person name="Haga S."/>
            <person name="Miura S."/>
            <person name="Morishita T."/>
            <person name="Kabeya Y."/>
            <person name="Terasawa K."/>
            <person name="Suzuki Y."/>
            <person name="Ishii Y."/>
            <person name="Asakawa S."/>
            <person name="Takano H."/>
            <person name="Ohta N."/>
            <person name="Kuroiwa H."/>
            <person name="Tanaka K."/>
            <person name="Shimizu N."/>
            <person name="Sugano S."/>
            <person name="Sato N."/>
            <person name="Nozaki H."/>
            <person name="Ogasawara N."/>
            <person name="Kohara Y."/>
            <person name="Kuroiwa T."/>
        </authorList>
    </citation>
    <scope>NUCLEOTIDE SEQUENCE [LARGE SCALE GENOMIC DNA]</scope>
    <source>
        <strain evidence="10 11">10D</strain>
    </source>
</reference>
<dbReference type="Proteomes" id="UP000007014">
    <property type="component" value="Chromosome 19"/>
</dbReference>
<evidence type="ECO:0000256" key="8">
    <source>
        <dbReference type="SAM" id="MobiDB-lite"/>
    </source>
</evidence>
<dbReference type="GeneID" id="16997215"/>
<protein>
    <recommendedName>
        <fullName evidence="1">E2 ubiquitin-conjugating enzyme</fullName>
        <ecNumber evidence="1">2.3.2.23</ecNumber>
    </recommendedName>
</protein>
<dbReference type="FunFam" id="3.10.110.10:FF:000031">
    <property type="entry name" value="Ubiquitin-conjugating enzyme E2 22"/>
    <property type="match status" value="1"/>
</dbReference>
<dbReference type="Gramene" id="CMS304CT">
    <property type="protein sequence ID" value="CMS304CT"/>
    <property type="gene ID" value="CMS304C"/>
</dbReference>
<proteinExistence type="inferred from homology"/>
<accession>M1VBX6</accession>
<evidence type="ECO:0000256" key="5">
    <source>
        <dbReference type="ARBA" id="ARBA00022840"/>
    </source>
</evidence>
<dbReference type="GO" id="GO:0005524">
    <property type="term" value="F:ATP binding"/>
    <property type="evidence" value="ECO:0007669"/>
    <property type="project" value="UniProtKB-UniRule"/>
</dbReference>
<name>M1VBX6_CYAM1</name>
<sequence>MSLCENLPPGVITRLFREVQSLRDEPVHGVELLNDSGQDVLTELHAVITGPEDTPYEAGSFRVKLVLSGEYPYQPPRGYFLTKIFHPNVSEQGDICVNTLKRDWQSSYGIRHVLTVIRCLLIDPNPESALNEEAGRLLLEDYAAFAARARIWTEVHASPRTGGGGAAATREDMAPKSWPASERKTPGTTPGSKHHSSPSGFGLGNQGAMSASMREKRRSLKRL</sequence>
<feature type="domain" description="UBC core" evidence="9">
    <location>
        <begin position="10"/>
        <end position="158"/>
    </location>
</feature>
<dbReference type="OrthoDB" id="10069349at2759"/>
<dbReference type="Pfam" id="PF00179">
    <property type="entry name" value="UQ_con"/>
    <property type="match status" value="1"/>
</dbReference>
<dbReference type="SUPFAM" id="SSF54495">
    <property type="entry name" value="UBC-like"/>
    <property type="match status" value="1"/>
</dbReference>
<reference evidence="10 11" key="2">
    <citation type="journal article" date="2007" name="BMC Biol.">
        <title>A 100%-complete sequence reveals unusually simple genomic features in the hot-spring red alga Cyanidioschyzon merolae.</title>
        <authorList>
            <person name="Nozaki H."/>
            <person name="Takano H."/>
            <person name="Misumi O."/>
            <person name="Terasawa K."/>
            <person name="Matsuzaki M."/>
            <person name="Maruyama S."/>
            <person name="Nishida K."/>
            <person name="Yagisawa F."/>
            <person name="Yoshida Y."/>
            <person name="Fujiwara T."/>
            <person name="Takio S."/>
            <person name="Tamura K."/>
            <person name="Chung S.J."/>
            <person name="Nakamura S."/>
            <person name="Kuroiwa H."/>
            <person name="Tanaka K."/>
            <person name="Sato N."/>
            <person name="Kuroiwa T."/>
        </authorList>
    </citation>
    <scope>NUCLEOTIDE SEQUENCE [LARGE SCALE GENOMIC DNA]</scope>
    <source>
        <strain evidence="10 11">10D</strain>
    </source>
</reference>
<dbReference type="EMBL" id="AP006501">
    <property type="protein sequence ID" value="BAM82894.1"/>
    <property type="molecule type" value="Genomic_DNA"/>
</dbReference>
<dbReference type="STRING" id="280699.M1VBX6"/>
<evidence type="ECO:0000259" key="9">
    <source>
        <dbReference type="PROSITE" id="PS50127"/>
    </source>
</evidence>
<dbReference type="AlphaFoldDB" id="M1VBX6"/>
<keyword evidence="2" id="KW-0808">Transferase</keyword>
<evidence type="ECO:0000256" key="3">
    <source>
        <dbReference type="ARBA" id="ARBA00022741"/>
    </source>
</evidence>
<evidence type="ECO:0000256" key="4">
    <source>
        <dbReference type="ARBA" id="ARBA00022786"/>
    </source>
</evidence>
<evidence type="ECO:0000256" key="7">
    <source>
        <dbReference type="RuleBase" id="RU362109"/>
    </source>
</evidence>
<dbReference type="GO" id="GO:0061631">
    <property type="term" value="F:ubiquitin conjugating enzyme activity"/>
    <property type="evidence" value="ECO:0007669"/>
    <property type="project" value="UniProtKB-EC"/>
</dbReference>
<dbReference type="SMART" id="SM00212">
    <property type="entry name" value="UBCc"/>
    <property type="match status" value="1"/>
</dbReference>
<dbReference type="KEGG" id="cme:CYME_CMS304C"/>
<dbReference type="PROSITE" id="PS00183">
    <property type="entry name" value="UBC_1"/>
    <property type="match status" value="1"/>
</dbReference>
<keyword evidence="11" id="KW-1185">Reference proteome</keyword>
<organism evidence="10 11">
    <name type="scientific">Cyanidioschyzon merolae (strain NIES-3377 / 10D)</name>
    <name type="common">Unicellular red alga</name>
    <dbReference type="NCBI Taxonomy" id="280699"/>
    <lineage>
        <taxon>Eukaryota</taxon>
        <taxon>Rhodophyta</taxon>
        <taxon>Bangiophyceae</taxon>
        <taxon>Cyanidiales</taxon>
        <taxon>Cyanidiaceae</taxon>
        <taxon>Cyanidioschyzon</taxon>
    </lineage>
</organism>
<dbReference type="Gene3D" id="3.10.110.10">
    <property type="entry name" value="Ubiquitin Conjugating Enzyme"/>
    <property type="match status" value="1"/>
</dbReference>
<dbReference type="PANTHER" id="PTHR24067">
    <property type="entry name" value="UBIQUITIN-CONJUGATING ENZYME E2"/>
    <property type="match status" value="1"/>
</dbReference>
<comment type="similarity">
    <text evidence="7">Belongs to the ubiquitin-conjugating enzyme family.</text>
</comment>
<dbReference type="InterPro" id="IPR016135">
    <property type="entry name" value="UBQ-conjugating_enzyme/RWD"/>
</dbReference>
<dbReference type="InterPro" id="IPR000608">
    <property type="entry name" value="UBC"/>
</dbReference>
<gene>
    <name evidence="10" type="ORF">CYME_CMS304C</name>
</gene>
<evidence type="ECO:0000256" key="6">
    <source>
        <dbReference type="PROSITE-ProRule" id="PRU10133"/>
    </source>
</evidence>
<dbReference type="EC" id="2.3.2.23" evidence="1"/>
<keyword evidence="3 7" id="KW-0547">Nucleotide-binding</keyword>
<dbReference type="InterPro" id="IPR050113">
    <property type="entry name" value="Ub_conjugating_enzyme"/>
</dbReference>
<dbReference type="OMA" id="QPAKCGA"/>
<dbReference type="PROSITE" id="PS50127">
    <property type="entry name" value="UBC_2"/>
    <property type="match status" value="1"/>
</dbReference>
<dbReference type="RefSeq" id="XP_005538930.1">
    <property type="nucleotide sequence ID" value="XM_005538873.1"/>
</dbReference>
<dbReference type="InterPro" id="IPR023313">
    <property type="entry name" value="UBQ-conjugating_AS"/>
</dbReference>
<feature type="region of interest" description="Disordered" evidence="8">
    <location>
        <begin position="157"/>
        <end position="223"/>
    </location>
</feature>
<dbReference type="HOGENOM" id="CLU_030988_5_3_1"/>
<dbReference type="CDD" id="cd23804">
    <property type="entry name" value="UBCc_UBE2S"/>
    <property type="match status" value="1"/>
</dbReference>
<feature type="active site" description="Glycyl thioester intermediate" evidence="6">
    <location>
        <position position="96"/>
    </location>
</feature>
<evidence type="ECO:0000313" key="10">
    <source>
        <dbReference type="EMBL" id="BAM82894.1"/>
    </source>
</evidence>
<evidence type="ECO:0000256" key="1">
    <source>
        <dbReference type="ARBA" id="ARBA00012486"/>
    </source>
</evidence>
<keyword evidence="5 7" id="KW-0067">ATP-binding</keyword>
<keyword evidence="4 7" id="KW-0833">Ubl conjugation pathway</keyword>